<keyword evidence="1" id="KW-0285">Flavoprotein</keyword>
<evidence type="ECO:0000313" key="5">
    <source>
        <dbReference type="Proteomes" id="UP001595843"/>
    </source>
</evidence>
<keyword evidence="5" id="KW-1185">Reference proteome</keyword>
<name>A0ABV8JAX9_9BACL</name>
<gene>
    <name evidence="4" type="ORF">ACFOUO_04380</name>
</gene>
<dbReference type="InterPro" id="IPR005025">
    <property type="entry name" value="FMN_Rdtase-like_dom"/>
</dbReference>
<organism evidence="4 5">
    <name type="scientific">Salinithrix halophila</name>
    <dbReference type="NCBI Taxonomy" id="1485204"/>
    <lineage>
        <taxon>Bacteria</taxon>
        <taxon>Bacillati</taxon>
        <taxon>Bacillota</taxon>
        <taxon>Bacilli</taxon>
        <taxon>Bacillales</taxon>
        <taxon>Thermoactinomycetaceae</taxon>
        <taxon>Salinithrix</taxon>
    </lineage>
</organism>
<reference evidence="5" key="1">
    <citation type="journal article" date="2019" name="Int. J. Syst. Evol. Microbiol.">
        <title>The Global Catalogue of Microorganisms (GCM) 10K type strain sequencing project: providing services to taxonomists for standard genome sequencing and annotation.</title>
        <authorList>
            <consortium name="The Broad Institute Genomics Platform"/>
            <consortium name="The Broad Institute Genome Sequencing Center for Infectious Disease"/>
            <person name="Wu L."/>
            <person name="Ma J."/>
        </authorList>
    </citation>
    <scope>NUCLEOTIDE SEQUENCE [LARGE SCALE GENOMIC DNA]</scope>
    <source>
        <strain evidence="5">IBRC-M 10813</strain>
    </source>
</reference>
<evidence type="ECO:0000256" key="2">
    <source>
        <dbReference type="ARBA" id="ARBA00022643"/>
    </source>
</evidence>
<dbReference type="RefSeq" id="WP_380702521.1">
    <property type="nucleotide sequence ID" value="NZ_JBHSAP010000007.1"/>
</dbReference>
<sequence>MGIAVLYGSSRKNGNSEWLTKLFVNGFDADEIYLSDYRIEPIIDYRHAEPGPYPNDDYRKLIDRVLEQDTIVIATPIYWYGLPAQLKLFIDRWSQSLRENRTDFLANMANKRAYVIAIGDDEPHVKGQPLIQQLEYIFDFVGVNFAGHVIGKGRRPEDIEQDSKALTAIKNLRSKLKANK</sequence>
<evidence type="ECO:0000256" key="1">
    <source>
        <dbReference type="ARBA" id="ARBA00022630"/>
    </source>
</evidence>
<accession>A0ABV8JAX9</accession>
<dbReference type="InterPro" id="IPR051796">
    <property type="entry name" value="ISF_SsuE-like"/>
</dbReference>
<dbReference type="Proteomes" id="UP001595843">
    <property type="component" value="Unassembled WGS sequence"/>
</dbReference>
<dbReference type="InterPro" id="IPR029039">
    <property type="entry name" value="Flavoprotein-like_sf"/>
</dbReference>
<dbReference type="EMBL" id="JBHSAP010000007">
    <property type="protein sequence ID" value="MFC4076041.1"/>
    <property type="molecule type" value="Genomic_DNA"/>
</dbReference>
<dbReference type="Pfam" id="PF03358">
    <property type="entry name" value="FMN_red"/>
    <property type="match status" value="1"/>
</dbReference>
<keyword evidence="2" id="KW-0288">FMN</keyword>
<evidence type="ECO:0000313" key="4">
    <source>
        <dbReference type="EMBL" id="MFC4076041.1"/>
    </source>
</evidence>
<dbReference type="PANTHER" id="PTHR43278:SF4">
    <property type="entry name" value="NAD(P)H-DEPENDENT FMN-CONTAINING OXIDOREDUCTASE YWQN-RELATED"/>
    <property type="match status" value="1"/>
</dbReference>
<dbReference type="Gene3D" id="3.40.50.360">
    <property type="match status" value="1"/>
</dbReference>
<dbReference type="PANTHER" id="PTHR43278">
    <property type="entry name" value="NAD(P)H-DEPENDENT FMN-CONTAINING OXIDOREDUCTASE YWQN-RELATED"/>
    <property type="match status" value="1"/>
</dbReference>
<proteinExistence type="predicted"/>
<feature type="domain" description="NADPH-dependent FMN reductase-like" evidence="3">
    <location>
        <begin position="1"/>
        <end position="120"/>
    </location>
</feature>
<comment type="caution">
    <text evidence="4">The sequence shown here is derived from an EMBL/GenBank/DDBJ whole genome shotgun (WGS) entry which is preliminary data.</text>
</comment>
<protein>
    <submittedName>
        <fullName evidence="4">Flavodoxin family protein</fullName>
    </submittedName>
</protein>
<evidence type="ECO:0000259" key="3">
    <source>
        <dbReference type="Pfam" id="PF03358"/>
    </source>
</evidence>
<dbReference type="SUPFAM" id="SSF52218">
    <property type="entry name" value="Flavoproteins"/>
    <property type="match status" value="1"/>
</dbReference>